<gene>
    <name evidence="2" type="ORF">C2869_05985</name>
</gene>
<name>A0A2S0VP69_9ALTE</name>
<dbReference type="EMBL" id="CP026604">
    <property type="protein sequence ID" value="AWB66015.1"/>
    <property type="molecule type" value="Genomic_DNA"/>
</dbReference>
<feature type="signal peptide" evidence="1">
    <location>
        <begin position="1"/>
        <end position="24"/>
    </location>
</feature>
<accession>A0A2S0VP69</accession>
<dbReference type="Proteomes" id="UP000244441">
    <property type="component" value="Chromosome"/>
</dbReference>
<reference evidence="2 3" key="1">
    <citation type="submission" date="2018-01" db="EMBL/GenBank/DDBJ databases">
        <title>Genome sequence of a Cantenovulum-like bacteria.</title>
        <authorList>
            <person name="Tan W.R."/>
            <person name="Lau N.-S."/>
            <person name="Go F."/>
            <person name="Amirul A.-A.A."/>
        </authorList>
    </citation>
    <scope>NUCLEOTIDE SEQUENCE [LARGE SCALE GENOMIC DNA]</scope>
    <source>
        <strain evidence="2 3">CCB-QB4</strain>
    </source>
</reference>
<organism evidence="2 3">
    <name type="scientific">Saccharobesus litoralis</name>
    <dbReference type="NCBI Taxonomy" id="2172099"/>
    <lineage>
        <taxon>Bacteria</taxon>
        <taxon>Pseudomonadati</taxon>
        <taxon>Pseudomonadota</taxon>
        <taxon>Gammaproteobacteria</taxon>
        <taxon>Alteromonadales</taxon>
        <taxon>Alteromonadaceae</taxon>
        <taxon>Saccharobesus</taxon>
    </lineage>
</organism>
<keyword evidence="1" id="KW-0732">Signal</keyword>
<dbReference type="PROSITE" id="PS51257">
    <property type="entry name" value="PROKAR_LIPOPROTEIN"/>
    <property type="match status" value="1"/>
</dbReference>
<evidence type="ECO:0000256" key="1">
    <source>
        <dbReference type="SAM" id="SignalP"/>
    </source>
</evidence>
<dbReference type="AlphaFoldDB" id="A0A2S0VP69"/>
<evidence type="ECO:0000313" key="3">
    <source>
        <dbReference type="Proteomes" id="UP000244441"/>
    </source>
</evidence>
<feature type="chain" id="PRO_5015670935" description="Solute-binding protein family 3/N-terminal domain-containing protein" evidence="1">
    <location>
        <begin position="25"/>
        <end position="311"/>
    </location>
</feature>
<dbReference type="KEGG" id="cate:C2869_05985"/>
<proteinExistence type="predicted"/>
<keyword evidence="3" id="KW-1185">Reference proteome</keyword>
<evidence type="ECO:0000313" key="2">
    <source>
        <dbReference type="EMBL" id="AWB66015.1"/>
    </source>
</evidence>
<evidence type="ECO:0008006" key="4">
    <source>
        <dbReference type="Google" id="ProtNLM"/>
    </source>
</evidence>
<protein>
    <recommendedName>
        <fullName evidence="4">Solute-binding protein family 3/N-terminal domain-containing protein</fullName>
    </recommendedName>
</protein>
<sequence>MVFKLLAGLIVCYLYLAITSCVSAQVLDINIATSRYHSTKYLHMTNSVPCYQQQYQALTSPYRGAVEIHLLCQLLNAGGLKSQFRFIPAFDYQHAEKLVLEGKAHMMGETSWSNLINEGVEKSDAIYRKNEYLLGLYTTPEKALNIKIETLEDFKSLTGVSNQFWVNDWQLLNKLPLRKRLSKRTAFQMFSIVKRGYADFVLWPFYFHAADFSYTISPIENYPEDHFKLEPIRNIKLSIPYSRHYIVTKQSNTNNAIIQAINLGITRFRLQGKIRQFYLSSGYFNQEVDQWPNVVDLIDLHKAANNQIKPN</sequence>